<feature type="region of interest" description="Disordered" evidence="1">
    <location>
        <begin position="175"/>
        <end position="248"/>
    </location>
</feature>
<evidence type="ECO:0000256" key="1">
    <source>
        <dbReference type="SAM" id="MobiDB-lite"/>
    </source>
</evidence>
<reference evidence="2" key="1">
    <citation type="submission" date="2020-02" db="EMBL/GenBank/DDBJ databases">
        <authorList>
            <person name="Scholz U."/>
            <person name="Mascher M."/>
            <person name="Fiebig A."/>
        </authorList>
    </citation>
    <scope>NUCLEOTIDE SEQUENCE</scope>
</reference>
<accession>A0A7I8K100</accession>
<feature type="compositionally biased region" description="Low complexity" evidence="1">
    <location>
        <begin position="219"/>
        <end position="228"/>
    </location>
</feature>
<dbReference type="AlphaFoldDB" id="A0A7I8K100"/>
<evidence type="ECO:0000313" key="2">
    <source>
        <dbReference type="EMBL" id="CAA7389909.1"/>
    </source>
</evidence>
<dbReference type="InterPro" id="IPR052997">
    <property type="entry name" value="RRT15-like"/>
</dbReference>
<keyword evidence="3" id="KW-1185">Reference proteome</keyword>
<feature type="region of interest" description="Disordered" evidence="1">
    <location>
        <begin position="40"/>
        <end position="71"/>
    </location>
</feature>
<evidence type="ECO:0000313" key="3">
    <source>
        <dbReference type="Proteomes" id="UP000663760"/>
    </source>
</evidence>
<name>A0A7I8K100_SPIIN</name>
<dbReference type="EMBL" id="LR746264">
    <property type="protein sequence ID" value="CAA7389909.1"/>
    <property type="molecule type" value="Genomic_DNA"/>
</dbReference>
<dbReference type="PANTHER" id="PTHR33047:SF42">
    <property type="entry name" value="PROTEIN TAR1"/>
    <property type="match status" value="1"/>
</dbReference>
<feature type="region of interest" description="Disordered" evidence="1">
    <location>
        <begin position="110"/>
        <end position="141"/>
    </location>
</feature>
<protein>
    <submittedName>
        <fullName evidence="2">Uncharacterized protein</fullName>
    </submittedName>
</protein>
<sequence>MQRVDIKRPRTRPFFGGARVRCRTRAACGAGARGRRAGRARARATCGARPRAARGQGPRAKGQGPRAKGQWPRALFRQPATGNLPRPARRGGGEGRDESVRLVCKGFCPPPDRNNTPGRTRRRFRRRGCAPDTGPWEPRGLLLRDGNWAAGRGAAASWDSDLEAFSRNPTHVLSRLFDARGRPPPRPPARASRARRGRAAGAAPGPSPGRHAATRSHRASSSSSPPAADGLGTGTPGPSPQSQSFSRGYGSILPTSLAYILPSTRGCSPWRPDAVMSTTGRGRHSVLQIFKGRRGRAGRRATCGALPAAGPYLRLSHFQGGRAVKQKR</sequence>
<dbReference type="Proteomes" id="UP000663760">
    <property type="component" value="Chromosome 1"/>
</dbReference>
<feature type="compositionally biased region" description="Basic residues" evidence="1">
    <location>
        <begin position="119"/>
        <end position="128"/>
    </location>
</feature>
<dbReference type="PANTHER" id="PTHR33047">
    <property type="entry name" value="PROTEIN TAR1"/>
    <property type="match status" value="1"/>
</dbReference>
<feature type="compositionally biased region" description="Low complexity" evidence="1">
    <location>
        <begin position="199"/>
        <end position="211"/>
    </location>
</feature>
<proteinExistence type="predicted"/>
<feature type="compositionally biased region" description="Low complexity" evidence="1">
    <location>
        <begin position="43"/>
        <end position="66"/>
    </location>
</feature>
<dbReference type="OrthoDB" id="785199at2759"/>
<gene>
    <name evidence="2" type="ORF">SI8410_01001880</name>
</gene>
<organism evidence="2 3">
    <name type="scientific">Spirodela intermedia</name>
    <name type="common">Intermediate duckweed</name>
    <dbReference type="NCBI Taxonomy" id="51605"/>
    <lineage>
        <taxon>Eukaryota</taxon>
        <taxon>Viridiplantae</taxon>
        <taxon>Streptophyta</taxon>
        <taxon>Embryophyta</taxon>
        <taxon>Tracheophyta</taxon>
        <taxon>Spermatophyta</taxon>
        <taxon>Magnoliopsida</taxon>
        <taxon>Liliopsida</taxon>
        <taxon>Araceae</taxon>
        <taxon>Lemnoideae</taxon>
        <taxon>Spirodela</taxon>
    </lineage>
</organism>